<dbReference type="GeneID" id="71988017"/>
<dbReference type="AlphaFoldDB" id="A0A9Q8LCB2"/>
<evidence type="ECO:0000313" key="2">
    <source>
        <dbReference type="Proteomes" id="UP000756132"/>
    </source>
</evidence>
<sequence>MPPRLSKRQKTSNGIEQPNTIMAHAFSDLPAALADALPTASKLANQDPQSNAFTDTRAITAPATFGIKAGDPDNAILVTVRDKKTGIHSGSTKDCLFVLSALPEQWQEFTKQTPVMPY</sequence>
<dbReference type="EMBL" id="CP090165">
    <property type="protein sequence ID" value="UJO14855.1"/>
    <property type="molecule type" value="Genomic_DNA"/>
</dbReference>
<reference evidence="1" key="2">
    <citation type="journal article" date="2022" name="Microb. Genom.">
        <title>A chromosome-scale genome assembly of the tomato pathogen Cladosporium fulvum reveals a compartmentalized genome architecture and the presence of a dispensable chromosome.</title>
        <authorList>
            <person name="Zaccaron A.Z."/>
            <person name="Chen L.H."/>
            <person name="Samaras A."/>
            <person name="Stergiopoulos I."/>
        </authorList>
    </citation>
    <scope>NUCLEOTIDE SEQUENCE</scope>
    <source>
        <strain evidence="1">Race5_Kim</strain>
    </source>
</reference>
<gene>
    <name evidence="1" type="ORF">CLAFUR5_08139</name>
</gene>
<dbReference type="OrthoDB" id="408373at2759"/>
<accession>A0A9Q8LCB2</accession>
<name>A0A9Q8LCB2_PASFU</name>
<dbReference type="KEGG" id="ffu:CLAFUR5_08139"/>
<evidence type="ECO:0000313" key="1">
    <source>
        <dbReference type="EMBL" id="UJO14855.1"/>
    </source>
</evidence>
<protein>
    <submittedName>
        <fullName evidence="1">Uncharacterized protein</fullName>
    </submittedName>
</protein>
<dbReference type="RefSeq" id="XP_047759221.1">
    <property type="nucleotide sequence ID" value="XM_047907287.1"/>
</dbReference>
<dbReference type="Proteomes" id="UP000756132">
    <property type="component" value="Chromosome 3"/>
</dbReference>
<keyword evidence="2" id="KW-1185">Reference proteome</keyword>
<reference evidence="1" key="1">
    <citation type="submission" date="2021-12" db="EMBL/GenBank/DDBJ databases">
        <authorList>
            <person name="Zaccaron A."/>
            <person name="Stergiopoulos I."/>
        </authorList>
    </citation>
    <scope>NUCLEOTIDE SEQUENCE</scope>
    <source>
        <strain evidence="1">Race5_Kim</strain>
    </source>
</reference>
<dbReference type="OMA" id="QPNTIMA"/>
<proteinExistence type="predicted"/>
<organism evidence="1 2">
    <name type="scientific">Passalora fulva</name>
    <name type="common">Tomato leaf mold</name>
    <name type="synonym">Cladosporium fulvum</name>
    <dbReference type="NCBI Taxonomy" id="5499"/>
    <lineage>
        <taxon>Eukaryota</taxon>
        <taxon>Fungi</taxon>
        <taxon>Dikarya</taxon>
        <taxon>Ascomycota</taxon>
        <taxon>Pezizomycotina</taxon>
        <taxon>Dothideomycetes</taxon>
        <taxon>Dothideomycetidae</taxon>
        <taxon>Mycosphaerellales</taxon>
        <taxon>Mycosphaerellaceae</taxon>
        <taxon>Fulvia</taxon>
    </lineage>
</organism>